<evidence type="ECO:0000256" key="4">
    <source>
        <dbReference type="ARBA" id="ARBA00023163"/>
    </source>
</evidence>
<keyword evidence="8" id="KW-1185">Reference proteome</keyword>
<keyword evidence="2" id="KW-0805">Transcription regulation</keyword>
<dbReference type="InterPro" id="IPR036388">
    <property type="entry name" value="WH-like_DNA-bd_sf"/>
</dbReference>
<evidence type="ECO:0000256" key="3">
    <source>
        <dbReference type="ARBA" id="ARBA00023125"/>
    </source>
</evidence>
<dbReference type="OrthoDB" id="9076738at2"/>
<dbReference type="InterPro" id="IPR036390">
    <property type="entry name" value="WH_DNA-bd_sf"/>
</dbReference>
<dbReference type="PANTHER" id="PTHR30537:SF72">
    <property type="entry name" value="LYSR FAMILY TRANSCRIPTIONAL REGULATOR"/>
    <property type="match status" value="1"/>
</dbReference>
<dbReference type="Gene3D" id="1.10.10.10">
    <property type="entry name" value="Winged helix-like DNA-binding domain superfamily/Winged helix DNA-binding domain"/>
    <property type="match status" value="1"/>
</dbReference>
<dbReference type="InterPro" id="IPR005119">
    <property type="entry name" value="LysR_subst-bd"/>
</dbReference>
<evidence type="ECO:0000256" key="2">
    <source>
        <dbReference type="ARBA" id="ARBA00023015"/>
    </source>
</evidence>
<dbReference type="SUPFAM" id="SSF53850">
    <property type="entry name" value="Periplasmic binding protein-like II"/>
    <property type="match status" value="1"/>
</dbReference>
<reference evidence="7 8" key="1">
    <citation type="submission" date="2008-03" db="EMBL/GenBank/DDBJ databases">
        <title>Sequencing of the draft genome and assembly of Burkholderia graminis C4D1M.</title>
        <authorList>
            <consortium name="US DOE Joint Genome Institute (JGI-PGF)"/>
            <person name="Copeland A."/>
            <person name="Lucas S."/>
            <person name="Lapidus A."/>
            <person name="Glavina del Rio T."/>
            <person name="Dalin E."/>
            <person name="Tice H."/>
            <person name="Bruce D."/>
            <person name="Goodwin L."/>
            <person name="Pitluck S."/>
            <person name="Larimer F."/>
            <person name="Land M.L."/>
            <person name="Hauser L."/>
            <person name="Tiedje J."/>
            <person name="Richardson P."/>
        </authorList>
    </citation>
    <scope>NUCLEOTIDE SEQUENCE [LARGE SCALE GENOMIC DNA]</scope>
    <source>
        <strain evidence="8">ATCC 700544 / DSM 17151 / LMG 18924 / NCIMB 13744 / C4D1M</strain>
    </source>
</reference>
<dbReference type="FunFam" id="1.10.10.10:FF:000001">
    <property type="entry name" value="LysR family transcriptional regulator"/>
    <property type="match status" value="1"/>
</dbReference>
<keyword evidence="4" id="KW-0804">Transcription</keyword>
<dbReference type="Proteomes" id="UP000005045">
    <property type="component" value="Unassembled WGS sequence"/>
</dbReference>
<feature type="domain" description="HTH lysR-type" evidence="6">
    <location>
        <begin position="1"/>
        <end position="60"/>
    </location>
</feature>
<evidence type="ECO:0000313" key="8">
    <source>
        <dbReference type="Proteomes" id="UP000005045"/>
    </source>
</evidence>
<dbReference type="AlphaFoldDB" id="B1G6L0"/>
<keyword evidence="3" id="KW-0238">DNA-binding</keyword>
<dbReference type="InterPro" id="IPR000847">
    <property type="entry name" value="LysR_HTH_N"/>
</dbReference>
<dbReference type="InterPro" id="IPR058163">
    <property type="entry name" value="LysR-type_TF_proteobact-type"/>
</dbReference>
<dbReference type="GO" id="GO:0003700">
    <property type="term" value="F:DNA-binding transcription factor activity"/>
    <property type="evidence" value="ECO:0007669"/>
    <property type="project" value="InterPro"/>
</dbReference>
<organism evidence="7 8">
    <name type="scientific">Paraburkholderia graminis (strain ATCC 700544 / DSM 17151 / LMG 18924 / NCIMB 13744 / C4D1M)</name>
    <dbReference type="NCBI Taxonomy" id="396598"/>
    <lineage>
        <taxon>Bacteria</taxon>
        <taxon>Pseudomonadati</taxon>
        <taxon>Pseudomonadota</taxon>
        <taxon>Betaproteobacteria</taxon>
        <taxon>Burkholderiales</taxon>
        <taxon>Burkholderiaceae</taxon>
        <taxon>Paraburkholderia</taxon>
    </lineage>
</organism>
<dbReference type="Pfam" id="PF00126">
    <property type="entry name" value="HTH_1"/>
    <property type="match status" value="1"/>
</dbReference>
<gene>
    <name evidence="7" type="ORF">BgramDRAFT_4971</name>
</gene>
<accession>B1G6L0</accession>
<comment type="similarity">
    <text evidence="1">Belongs to the LysR transcriptional regulatory family.</text>
</comment>
<dbReference type="FunFam" id="3.40.190.290:FF:000001">
    <property type="entry name" value="Transcriptional regulator, LysR family"/>
    <property type="match status" value="1"/>
</dbReference>
<name>B1G6L0_PARG4</name>
<dbReference type="RefSeq" id="WP_006051542.1">
    <property type="nucleotide sequence ID" value="NZ_ABLD01000019.1"/>
</dbReference>
<feature type="region of interest" description="Disordered" evidence="5">
    <location>
        <begin position="308"/>
        <end position="333"/>
    </location>
</feature>
<dbReference type="GO" id="GO:0006351">
    <property type="term" value="P:DNA-templated transcription"/>
    <property type="evidence" value="ECO:0007669"/>
    <property type="project" value="TreeGrafter"/>
</dbReference>
<dbReference type="SUPFAM" id="SSF46785">
    <property type="entry name" value="Winged helix' DNA-binding domain"/>
    <property type="match status" value="1"/>
</dbReference>
<evidence type="ECO:0000259" key="6">
    <source>
        <dbReference type="PROSITE" id="PS50931"/>
    </source>
</evidence>
<evidence type="ECO:0000256" key="1">
    <source>
        <dbReference type="ARBA" id="ARBA00009437"/>
    </source>
</evidence>
<dbReference type="PROSITE" id="PS50931">
    <property type="entry name" value="HTH_LYSR"/>
    <property type="match status" value="1"/>
</dbReference>
<evidence type="ECO:0000256" key="5">
    <source>
        <dbReference type="SAM" id="MobiDB-lite"/>
    </source>
</evidence>
<dbReference type="Pfam" id="PF03466">
    <property type="entry name" value="LysR_substrate"/>
    <property type="match status" value="1"/>
</dbReference>
<proteinExistence type="inferred from homology"/>
<dbReference type="PANTHER" id="PTHR30537">
    <property type="entry name" value="HTH-TYPE TRANSCRIPTIONAL REGULATOR"/>
    <property type="match status" value="1"/>
</dbReference>
<comment type="caution">
    <text evidence="7">The sequence shown here is derived from an EMBL/GenBank/DDBJ whole genome shotgun (WGS) entry which is preliminary data.</text>
</comment>
<dbReference type="CDD" id="cd08472">
    <property type="entry name" value="PBP2_CrgA_like_3"/>
    <property type="match status" value="1"/>
</dbReference>
<dbReference type="GO" id="GO:0043565">
    <property type="term" value="F:sequence-specific DNA binding"/>
    <property type="evidence" value="ECO:0007669"/>
    <property type="project" value="TreeGrafter"/>
</dbReference>
<dbReference type="EMBL" id="ABLD01000019">
    <property type="protein sequence ID" value="EDT08289.1"/>
    <property type="molecule type" value="Genomic_DNA"/>
</dbReference>
<sequence length="333" mass="37206">MFNRFQAMVVFTRIVETNSFSRAAVSLNLPRASASNIIKSLEAHLRVRLLYRTTRRINLTAEGAQYYERCVQILSDLEETEYALTSGASGIHGTLRINLPPAIGRTVIVPRIHEFCSMYPQVDLRIGFSDRRVDLVQEGIDCAIRVGLLEDSSLIARQFGHVEMLTSASPRYIQRHGCPLEIDDLPRHFAVHLLSGSGRNLDFNFVRNGHAAEIRIPGTVAVSDVDAYIRCGLDGMGLIQVPAFMVREHLRSGELLEVICHHRPQPIPVSAIYPANRHLSSKVRAFVEWAGSLFENYLKPQANAVHRRRTATSHLAGMPTPYSADADTRTPVT</sequence>
<evidence type="ECO:0000313" key="7">
    <source>
        <dbReference type="EMBL" id="EDT08289.1"/>
    </source>
</evidence>
<dbReference type="Gene3D" id="3.40.190.290">
    <property type="match status" value="1"/>
</dbReference>
<protein>
    <submittedName>
        <fullName evidence="7">Transcriptional regulator, LysR family</fullName>
    </submittedName>
</protein>